<organism evidence="2 3">
    <name type="scientific">Aliivibrio logei</name>
    <name type="common">Vibrio logei</name>
    <dbReference type="NCBI Taxonomy" id="688"/>
    <lineage>
        <taxon>Bacteria</taxon>
        <taxon>Pseudomonadati</taxon>
        <taxon>Pseudomonadota</taxon>
        <taxon>Gammaproteobacteria</taxon>
        <taxon>Vibrionales</taxon>
        <taxon>Vibrionaceae</taxon>
        <taxon>Aliivibrio</taxon>
    </lineage>
</organism>
<name>A0A1B9NTA0_ALILO</name>
<comment type="caution">
    <text evidence="2">The sequence shown here is derived from an EMBL/GenBank/DDBJ whole genome shotgun (WGS) entry which is preliminary data.</text>
</comment>
<keyword evidence="1" id="KW-0472">Membrane</keyword>
<dbReference type="Proteomes" id="UP000093523">
    <property type="component" value="Unassembled WGS sequence"/>
</dbReference>
<protein>
    <submittedName>
        <fullName evidence="2">Uncharacterized protein</fullName>
    </submittedName>
</protein>
<evidence type="ECO:0000313" key="3">
    <source>
        <dbReference type="Proteomes" id="UP000093523"/>
    </source>
</evidence>
<gene>
    <name evidence="2" type="ORF">A6E04_20665</name>
</gene>
<accession>A0A1B9NTA0</accession>
<dbReference type="EMBL" id="MAJU01000040">
    <property type="protein sequence ID" value="OCH16173.1"/>
    <property type="molecule type" value="Genomic_DNA"/>
</dbReference>
<sequence length="285" mass="32267">MIASPAIVRILRNEFFLWLVLACFIAGRFLISLYGLSPKFLLQAVNEYYFDILMGITTMVFPLLFLQIFGVMPFEALRNRKIKPKADSVQIRGDGNVIHIAEPTSNENIKASDLSTQVYLHQLVEEAGNLSKKIYNRSGVYLLFGILIAFSGIIYFSISPVSIPDEATLTESIITLAPRFGILFFIEFIAFFFLKQYRSAMDEFRHYDSLKRNRESQLAILLMASESFKEDNFGKVVHEMSFFNKQGVLAQGETTELLEASKLNNSELDALKTLAQDTIKAATPK</sequence>
<evidence type="ECO:0000313" key="2">
    <source>
        <dbReference type="EMBL" id="OCH16173.1"/>
    </source>
</evidence>
<feature type="transmembrane region" description="Helical" evidence="1">
    <location>
        <begin position="140"/>
        <end position="158"/>
    </location>
</feature>
<feature type="transmembrane region" description="Helical" evidence="1">
    <location>
        <begin position="48"/>
        <end position="74"/>
    </location>
</feature>
<proteinExistence type="predicted"/>
<keyword evidence="1" id="KW-1133">Transmembrane helix</keyword>
<feature type="transmembrane region" description="Helical" evidence="1">
    <location>
        <begin position="15"/>
        <end position="36"/>
    </location>
</feature>
<evidence type="ECO:0000256" key="1">
    <source>
        <dbReference type="SAM" id="Phobius"/>
    </source>
</evidence>
<reference evidence="2 3" key="1">
    <citation type="submission" date="2016-06" db="EMBL/GenBank/DDBJ databases">
        <authorList>
            <person name="Kjaerup R.B."/>
            <person name="Dalgaard T.S."/>
            <person name="Juul-Madsen H.R."/>
        </authorList>
    </citation>
    <scope>NUCLEOTIDE SEQUENCE [LARGE SCALE GENOMIC DNA]</scope>
    <source>
        <strain evidence="2 3">1S159</strain>
    </source>
</reference>
<keyword evidence="1" id="KW-0812">Transmembrane</keyword>
<feature type="transmembrane region" description="Helical" evidence="1">
    <location>
        <begin position="173"/>
        <end position="194"/>
    </location>
</feature>
<dbReference type="AlphaFoldDB" id="A0A1B9NTA0"/>